<gene>
    <name evidence="2" type="ORF">HO133_008180</name>
</gene>
<reference evidence="2 3" key="1">
    <citation type="journal article" date="2020" name="Genomics">
        <title>Complete, high-quality genomes from long-read metagenomic sequencing of two wolf lichen thalli reveals enigmatic genome architecture.</title>
        <authorList>
            <person name="McKenzie S.K."/>
            <person name="Walston R.F."/>
            <person name="Allen J.L."/>
        </authorList>
    </citation>
    <scope>NUCLEOTIDE SEQUENCE [LARGE SCALE GENOMIC DNA]</scope>
    <source>
        <strain evidence="2">WasteWater1</strain>
    </source>
</reference>
<organism evidence="2 3">
    <name type="scientific">Letharia lupina</name>
    <dbReference type="NCBI Taxonomy" id="560253"/>
    <lineage>
        <taxon>Eukaryota</taxon>
        <taxon>Fungi</taxon>
        <taxon>Dikarya</taxon>
        <taxon>Ascomycota</taxon>
        <taxon>Pezizomycotina</taxon>
        <taxon>Lecanoromycetes</taxon>
        <taxon>OSLEUM clade</taxon>
        <taxon>Lecanoromycetidae</taxon>
        <taxon>Lecanorales</taxon>
        <taxon>Lecanorineae</taxon>
        <taxon>Parmeliaceae</taxon>
        <taxon>Letharia</taxon>
    </lineage>
</organism>
<protein>
    <submittedName>
        <fullName evidence="2">Uncharacterized protein</fullName>
    </submittedName>
</protein>
<evidence type="ECO:0000313" key="3">
    <source>
        <dbReference type="Proteomes" id="UP000593566"/>
    </source>
</evidence>
<name>A0A8H6CRB7_9LECA</name>
<dbReference type="Proteomes" id="UP000593566">
    <property type="component" value="Unassembled WGS sequence"/>
</dbReference>
<feature type="signal peptide" evidence="1">
    <location>
        <begin position="1"/>
        <end position="19"/>
    </location>
</feature>
<comment type="caution">
    <text evidence="2">The sequence shown here is derived from an EMBL/GenBank/DDBJ whole genome shotgun (WGS) entry which is preliminary data.</text>
</comment>
<sequence>MSKPRFICTLFISLPAIDATHRLSLTEYAYREPARDFLAAVVGTTASNFDDYHQRREEFRERGSFEYDNYGVHLWFDNVLGLLT</sequence>
<accession>A0A8H6CRB7</accession>
<proteinExistence type="predicted"/>
<dbReference type="GeneID" id="59336577"/>
<dbReference type="RefSeq" id="XP_037156384.1">
    <property type="nucleotide sequence ID" value="XM_037299048.1"/>
</dbReference>
<dbReference type="AlphaFoldDB" id="A0A8H6CRB7"/>
<dbReference type="EMBL" id="JACCJB010000004">
    <property type="protein sequence ID" value="KAF6228450.1"/>
    <property type="molecule type" value="Genomic_DNA"/>
</dbReference>
<evidence type="ECO:0000313" key="2">
    <source>
        <dbReference type="EMBL" id="KAF6228450.1"/>
    </source>
</evidence>
<evidence type="ECO:0000256" key="1">
    <source>
        <dbReference type="SAM" id="SignalP"/>
    </source>
</evidence>
<keyword evidence="1" id="KW-0732">Signal</keyword>
<keyword evidence="3" id="KW-1185">Reference proteome</keyword>
<feature type="chain" id="PRO_5034443039" evidence="1">
    <location>
        <begin position="20"/>
        <end position="84"/>
    </location>
</feature>